<sequence>MPQNDETMVEKRVRDITGVTCLYVPVSNVYESVKWYEKNLGCQPTNIHPVEPGMGMAIMRFFEADGSTADPATGTVPALFLHESGEKGGRLGFSWTLDGGKPHAVGCFVTPHIQELFERFKENGVNILGERVTCGPNVTFADPDGNVWEIWQP</sequence>
<protein>
    <submittedName>
        <fullName evidence="2">Catechol 2,3-dioxygenase-like lactoylglutathione lyase family enzyme</fullName>
    </submittedName>
</protein>
<keyword evidence="2" id="KW-0560">Oxidoreductase</keyword>
<name>A0A2V2YT89_9BACL</name>
<dbReference type="AlphaFoldDB" id="A0A2V2YT89"/>
<dbReference type="Proteomes" id="UP000246635">
    <property type="component" value="Unassembled WGS sequence"/>
</dbReference>
<evidence type="ECO:0000313" key="2">
    <source>
        <dbReference type="EMBL" id="PWW02759.1"/>
    </source>
</evidence>
<dbReference type="Pfam" id="PF00903">
    <property type="entry name" value="Glyoxalase"/>
    <property type="match status" value="1"/>
</dbReference>
<dbReference type="InterPro" id="IPR029068">
    <property type="entry name" value="Glyas_Bleomycin-R_OHBP_Dase"/>
</dbReference>
<feature type="domain" description="VOC" evidence="1">
    <location>
        <begin position="18"/>
        <end position="153"/>
    </location>
</feature>
<keyword evidence="2" id="KW-0456">Lyase</keyword>
<comment type="caution">
    <text evidence="2">The sequence shown here is derived from an EMBL/GenBank/DDBJ whole genome shotgun (WGS) entry which is preliminary data.</text>
</comment>
<keyword evidence="3" id="KW-1185">Reference proteome</keyword>
<dbReference type="GO" id="GO:0016829">
    <property type="term" value="F:lyase activity"/>
    <property type="evidence" value="ECO:0007669"/>
    <property type="project" value="UniProtKB-KW"/>
</dbReference>
<dbReference type="SUPFAM" id="SSF54593">
    <property type="entry name" value="Glyoxalase/Bleomycin resistance protein/Dihydroxybiphenyl dioxygenase"/>
    <property type="match status" value="1"/>
</dbReference>
<dbReference type="CDD" id="cd06587">
    <property type="entry name" value="VOC"/>
    <property type="match status" value="1"/>
</dbReference>
<proteinExistence type="predicted"/>
<dbReference type="InterPro" id="IPR004360">
    <property type="entry name" value="Glyas_Fos-R_dOase_dom"/>
</dbReference>
<gene>
    <name evidence="2" type="ORF">DFQ01_10835</name>
</gene>
<dbReference type="InterPro" id="IPR037523">
    <property type="entry name" value="VOC_core"/>
</dbReference>
<organism evidence="2 3">
    <name type="scientific">Paenibacillus cellulosilyticus</name>
    <dbReference type="NCBI Taxonomy" id="375489"/>
    <lineage>
        <taxon>Bacteria</taxon>
        <taxon>Bacillati</taxon>
        <taxon>Bacillota</taxon>
        <taxon>Bacilli</taxon>
        <taxon>Bacillales</taxon>
        <taxon>Paenibacillaceae</taxon>
        <taxon>Paenibacillus</taxon>
    </lineage>
</organism>
<keyword evidence="2" id="KW-0223">Dioxygenase</keyword>
<evidence type="ECO:0000259" key="1">
    <source>
        <dbReference type="PROSITE" id="PS51819"/>
    </source>
</evidence>
<dbReference type="EMBL" id="QGTQ01000008">
    <property type="protein sequence ID" value="PWW02759.1"/>
    <property type="molecule type" value="Genomic_DNA"/>
</dbReference>
<evidence type="ECO:0000313" key="3">
    <source>
        <dbReference type="Proteomes" id="UP000246635"/>
    </source>
</evidence>
<accession>A0A2V2YT89</accession>
<dbReference type="GO" id="GO:0051213">
    <property type="term" value="F:dioxygenase activity"/>
    <property type="evidence" value="ECO:0007669"/>
    <property type="project" value="UniProtKB-KW"/>
</dbReference>
<reference evidence="2 3" key="1">
    <citation type="submission" date="2018-05" db="EMBL/GenBank/DDBJ databases">
        <title>Genomic Encyclopedia of Type Strains, Phase III (KMG-III): the genomes of soil and plant-associated and newly described type strains.</title>
        <authorList>
            <person name="Whitman W."/>
        </authorList>
    </citation>
    <scope>NUCLEOTIDE SEQUENCE [LARGE SCALE GENOMIC DNA]</scope>
    <source>
        <strain evidence="2 3">CECT 5696</strain>
    </source>
</reference>
<dbReference type="PROSITE" id="PS51819">
    <property type="entry name" value="VOC"/>
    <property type="match status" value="1"/>
</dbReference>
<dbReference type="Gene3D" id="3.10.180.10">
    <property type="entry name" value="2,3-Dihydroxybiphenyl 1,2-Dioxygenase, domain 1"/>
    <property type="match status" value="1"/>
</dbReference>